<protein>
    <submittedName>
        <fullName evidence="5">Alpha/beta hydrolase</fullName>
    </submittedName>
</protein>
<dbReference type="InterPro" id="IPR029058">
    <property type="entry name" value="AB_hydrolase_fold"/>
</dbReference>
<gene>
    <name evidence="5" type="ORF">GCM10023191_073800</name>
</gene>
<dbReference type="EMBL" id="BAABHF010000046">
    <property type="protein sequence ID" value="GAA4510736.1"/>
    <property type="molecule type" value="Genomic_DNA"/>
</dbReference>
<evidence type="ECO:0000256" key="1">
    <source>
        <dbReference type="ARBA" id="ARBA00010088"/>
    </source>
</evidence>
<keyword evidence="2" id="KW-0732">Signal</keyword>
<dbReference type="InterPro" id="IPR013595">
    <property type="entry name" value="Pept_S33_TAP-like_C"/>
</dbReference>
<dbReference type="PANTHER" id="PTHR43248:SF29">
    <property type="entry name" value="TRIPEPTIDYL AMINOPEPTIDASE"/>
    <property type="match status" value="1"/>
</dbReference>
<evidence type="ECO:0000313" key="6">
    <source>
        <dbReference type="Proteomes" id="UP001500503"/>
    </source>
</evidence>
<dbReference type="Pfam" id="PF08386">
    <property type="entry name" value="Abhydrolase_4"/>
    <property type="match status" value="1"/>
</dbReference>
<dbReference type="Gene3D" id="3.40.50.1820">
    <property type="entry name" value="alpha/beta hydrolase"/>
    <property type="match status" value="1"/>
</dbReference>
<evidence type="ECO:0000256" key="3">
    <source>
        <dbReference type="ARBA" id="ARBA00022801"/>
    </source>
</evidence>
<dbReference type="GO" id="GO:0016787">
    <property type="term" value="F:hydrolase activity"/>
    <property type="evidence" value="ECO:0007669"/>
    <property type="project" value="UniProtKB-KW"/>
</dbReference>
<keyword evidence="6" id="KW-1185">Reference proteome</keyword>
<comment type="caution">
    <text evidence="5">The sequence shown here is derived from an EMBL/GenBank/DDBJ whole genome shotgun (WGS) entry which is preliminary data.</text>
</comment>
<feature type="domain" description="Peptidase S33 tripeptidyl aminopeptidase-like C-terminal" evidence="4">
    <location>
        <begin position="420"/>
        <end position="522"/>
    </location>
</feature>
<dbReference type="Proteomes" id="UP001500503">
    <property type="component" value="Unassembled WGS sequence"/>
</dbReference>
<evidence type="ECO:0000259" key="4">
    <source>
        <dbReference type="Pfam" id="PF08386"/>
    </source>
</evidence>
<name>A0ABP8QT53_9ACTN</name>
<dbReference type="PANTHER" id="PTHR43248">
    <property type="entry name" value="2-SUCCINYL-6-HYDROXY-2,4-CYCLOHEXADIENE-1-CARBOXYLATE SYNTHASE"/>
    <property type="match status" value="1"/>
</dbReference>
<evidence type="ECO:0000256" key="2">
    <source>
        <dbReference type="ARBA" id="ARBA00022729"/>
    </source>
</evidence>
<accession>A0ABP8QT53</accession>
<comment type="similarity">
    <text evidence="1">Belongs to the peptidase S33 family.</text>
</comment>
<evidence type="ECO:0000313" key="5">
    <source>
        <dbReference type="EMBL" id="GAA4510736.1"/>
    </source>
</evidence>
<dbReference type="InterPro" id="IPR051601">
    <property type="entry name" value="Serine_prot/Carboxylest_S33"/>
</dbReference>
<proteinExistence type="inferred from homology"/>
<organism evidence="5 6">
    <name type="scientific">Actinoallomurus oryzae</name>
    <dbReference type="NCBI Taxonomy" id="502180"/>
    <lineage>
        <taxon>Bacteria</taxon>
        <taxon>Bacillati</taxon>
        <taxon>Actinomycetota</taxon>
        <taxon>Actinomycetes</taxon>
        <taxon>Streptosporangiales</taxon>
        <taxon>Thermomonosporaceae</taxon>
        <taxon>Actinoallomurus</taxon>
    </lineage>
</organism>
<keyword evidence="3 5" id="KW-0378">Hydrolase</keyword>
<sequence>MRWRYASVGCQGELIGDKNGNGVKKFRTVTGLAVAAFVAAACTGTPNSKAAPSPSPKGIARYYAQRVSWHDCGGGFQCGTLHMPLDYAHPDGQRITMSVIRLPAEGQRKGSLLINPGGPGGSGVEFVRDGARQFGADLRKNFDLVGFDPRGVNQTKPAVRCLTSKELDRFFATDTSPDNAAEVNDLVKVSKGWANDCQARVPSLLPYVGTINAAKDMDVLRAALGDPGMTYYGASYGTYLGAYYADLFPTHVRAMVLDGAIDPKLSGDAVNIEQAKGFDTAVHAFAADCVKANNCPLGKGSVHSALAKLQRFFNQTDKKPLKNGLGDGRVVDESLVELGVAAALYNKQTWPLLRLALKSGMEQGDGTTLLRLGDLLVERNKDGSYSNQSEANMAVNCVDKPYSRSIGSWKQQAAKAKKAAPLFGQFVVWGTLPCGYWPVQSHEQPRALHAHGSKPILVVGTTRDPATPYKWAQSLASELNSGVLLSLDGDGHTAYLQGNPCISSAVDRYLIYGTTPKKNTMCH</sequence>
<reference evidence="6" key="1">
    <citation type="journal article" date="2019" name="Int. J. Syst. Evol. Microbiol.">
        <title>The Global Catalogue of Microorganisms (GCM) 10K type strain sequencing project: providing services to taxonomists for standard genome sequencing and annotation.</title>
        <authorList>
            <consortium name="The Broad Institute Genomics Platform"/>
            <consortium name="The Broad Institute Genome Sequencing Center for Infectious Disease"/>
            <person name="Wu L."/>
            <person name="Ma J."/>
        </authorList>
    </citation>
    <scope>NUCLEOTIDE SEQUENCE [LARGE SCALE GENOMIC DNA]</scope>
    <source>
        <strain evidence="6">JCM 17933</strain>
    </source>
</reference>
<dbReference type="SUPFAM" id="SSF53474">
    <property type="entry name" value="alpha/beta-Hydrolases"/>
    <property type="match status" value="1"/>
</dbReference>